<dbReference type="AlphaFoldDB" id="Q10AW7"/>
<gene>
    <name evidence="2" type="ordered locus">LOC_Os03g62220</name>
</gene>
<proteinExistence type="predicted"/>
<name>Q10AW7_ORYSJ</name>
<reference evidence="2" key="1">
    <citation type="journal article" date="2005" name="Genome Res.">
        <title>Sequence, annotation, and analysis of synteny between rice chromosome 3 and diverged grass species.</title>
        <authorList>
            <consortium name="Rice Chromosome 3 Sequencing Consortium"/>
            <person name="Buell C.R."/>
            <person name="Yuan Q."/>
            <person name="Ouyang S."/>
            <person name="Liu J."/>
            <person name="Zhu W."/>
            <person name="Wang A."/>
            <person name="Maiti R."/>
            <person name="Haas B."/>
            <person name="Wortman J."/>
            <person name="Pertea M."/>
            <person name="Jones K.M."/>
            <person name="Kim M."/>
            <person name="Overton L."/>
            <person name="Tsitrin T."/>
            <person name="Fadrosh D."/>
            <person name="Bera J."/>
            <person name="Weaver B."/>
            <person name="Jin S."/>
            <person name="Johri S."/>
            <person name="Reardon M."/>
            <person name="Webb K."/>
            <person name="Hill J."/>
            <person name="Moffat K."/>
            <person name="Tallon L."/>
            <person name="Van Aken S."/>
            <person name="Lewis M."/>
            <person name="Utterback T."/>
            <person name="Feldblyum T."/>
            <person name="Zismann V."/>
            <person name="Iobst S."/>
            <person name="Hsiao J."/>
            <person name="de Vazeille A.R."/>
            <person name="Salzberg S.L."/>
            <person name="White O."/>
            <person name="Fraser C."/>
            <person name="Yu Y."/>
            <person name="Kim H."/>
            <person name="Rambo T."/>
            <person name="Currie J."/>
            <person name="Collura K."/>
            <person name="Kernodle-Thompson S."/>
            <person name="Wei F."/>
            <person name="Kudrna K."/>
            <person name="Ammiraju J.S."/>
            <person name="Luo M."/>
            <person name="Goicoechea J.L."/>
            <person name="Wing R.A."/>
            <person name="Henry D."/>
            <person name="Oates R."/>
            <person name="Palmer M."/>
            <person name="Pries G."/>
            <person name="Saski C."/>
            <person name="Simmons J."/>
            <person name="Soderlund C."/>
            <person name="Nelson W."/>
            <person name="de la Bastide M."/>
            <person name="Spiegel L."/>
            <person name="Nascimento L."/>
            <person name="Huang E."/>
            <person name="Preston R."/>
            <person name="Zutavern T."/>
            <person name="Palmer L."/>
            <person name="O'Shaughnessy A."/>
            <person name="Dike S."/>
            <person name="McCombie W.R."/>
            <person name="Minx P."/>
            <person name="Cordum H."/>
            <person name="Wilson R."/>
            <person name="Jin W."/>
            <person name="Lee H.R."/>
            <person name="Jiang J."/>
            <person name="Jackson S."/>
        </authorList>
    </citation>
    <scope>NUCLEOTIDE SEQUENCE [LARGE SCALE GENOMIC DNA]</scope>
</reference>
<protein>
    <submittedName>
        <fullName evidence="2">Uncharacterized protein</fullName>
    </submittedName>
</protein>
<sequence length="134" mass="14287">MEWRVGGRWAEGGQRSGAQADTRQKGRAVAAGARGRSKRTTSSTAASIVGRRRGEAERRRGSEAAAGREGRWNGARAAEQPGGVGRRVLELADGRRHKTAATTVNGAATARTEGTGRNSMTRAAHRGRRRLRKG</sequence>
<feature type="compositionally biased region" description="Low complexity" evidence="1">
    <location>
        <begin position="100"/>
        <end position="112"/>
    </location>
</feature>
<feature type="region of interest" description="Disordered" evidence="1">
    <location>
        <begin position="1"/>
        <end position="134"/>
    </location>
</feature>
<evidence type="ECO:0000256" key="1">
    <source>
        <dbReference type="SAM" id="MobiDB-lite"/>
    </source>
</evidence>
<feature type="compositionally biased region" description="Basic and acidic residues" evidence="1">
    <location>
        <begin position="52"/>
        <end position="71"/>
    </location>
</feature>
<feature type="compositionally biased region" description="Low complexity" evidence="1">
    <location>
        <begin position="27"/>
        <end position="47"/>
    </location>
</feature>
<organism evidence="2">
    <name type="scientific">Oryza sativa subsp. japonica</name>
    <name type="common">Rice</name>
    <dbReference type="NCBI Taxonomy" id="39947"/>
    <lineage>
        <taxon>Eukaryota</taxon>
        <taxon>Viridiplantae</taxon>
        <taxon>Streptophyta</taxon>
        <taxon>Embryophyta</taxon>
        <taxon>Tracheophyta</taxon>
        <taxon>Spermatophyta</taxon>
        <taxon>Magnoliopsida</taxon>
        <taxon>Liliopsida</taxon>
        <taxon>Poales</taxon>
        <taxon>Poaceae</taxon>
        <taxon>BOP clade</taxon>
        <taxon>Oryzoideae</taxon>
        <taxon>Oryzeae</taxon>
        <taxon>Oryzinae</taxon>
        <taxon>Oryza</taxon>
        <taxon>Oryza sativa</taxon>
    </lineage>
</organism>
<reference evidence="2" key="2">
    <citation type="submission" date="2006-06" db="EMBL/GenBank/DDBJ databases">
        <authorList>
            <person name="Buell R."/>
            <person name="Wing R.A."/>
            <person name="McCombie W.A."/>
            <person name="Ouyang S."/>
        </authorList>
    </citation>
    <scope>NUCLEOTIDE SEQUENCE</scope>
</reference>
<feature type="compositionally biased region" description="Basic residues" evidence="1">
    <location>
        <begin position="123"/>
        <end position="134"/>
    </location>
</feature>
<dbReference type="EMBL" id="DP000009">
    <property type="protein sequence ID" value="ABF99787.1"/>
    <property type="molecule type" value="Genomic_DNA"/>
</dbReference>
<evidence type="ECO:0000313" key="2">
    <source>
        <dbReference type="EMBL" id="ABF99787.1"/>
    </source>
</evidence>
<accession>Q10AW7</accession>